<dbReference type="PANTHER" id="PTHR48022:SF28">
    <property type="entry name" value="MAJOR FACILITATOR SUPERFAMILY (MFS) PROFILE DOMAIN-CONTAINING PROTEIN-RELATED"/>
    <property type="match status" value="1"/>
</dbReference>
<comment type="caution">
    <text evidence="10">The sequence shown here is derived from an EMBL/GenBank/DDBJ whole genome shotgun (WGS) entry which is preliminary data.</text>
</comment>
<feature type="transmembrane region" description="Helical" evidence="8">
    <location>
        <begin position="335"/>
        <end position="355"/>
    </location>
</feature>
<accession>A0A4U0UIK4</accession>
<feature type="transmembrane region" description="Helical" evidence="8">
    <location>
        <begin position="417"/>
        <end position="440"/>
    </location>
</feature>
<evidence type="ECO:0000256" key="6">
    <source>
        <dbReference type="ARBA" id="ARBA00023136"/>
    </source>
</evidence>
<dbReference type="InterPro" id="IPR005828">
    <property type="entry name" value="MFS_sugar_transport-like"/>
</dbReference>
<evidence type="ECO:0000256" key="3">
    <source>
        <dbReference type="ARBA" id="ARBA00022448"/>
    </source>
</evidence>
<keyword evidence="4 8" id="KW-0812">Transmembrane</keyword>
<comment type="subcellular location">
    <subcellularLocation>
        <location evidence="1">Membrane</location>
        <topology evidence="1">Multi-pass membrane protein</topology>
    </subcellularLocation>
</comment>
<evidence type="ECO:0000256" key="1">
    <source>
        <dbReference type="ARBA" id="ARBA00004141"/>
    </source>
</evidence>
<gene>
    <name evidence="10" type="ORF">B0A54_12143</name>
</gene>
<keyword evidence="5 8" id="KW-1133">Transmembrane helix</keyword>
<name>A0A4U0UIK4_9PEZI</name>
<keyword evidence="6 8" id="KW-0472">Membrane</keyword>
<reference evidence="10 11" key="1">
    <citation type="submission" date="2017-03" db="EMBL/GenBank/DDBJ databases">
        <title>Genomes of endolithic fungi from Antarctica.</title>
        <authorList>
            <person name="Coleine C."/>
            <person name="Masonjones S."/>
            <person name="Stajich J.E."/>
        </authorList>
    </citation>
    <scope>NUCLEOTIDE SEQUENCE [LARGE SCALE GENOMIC DNA]</scope>
    <source>
        <strain evidence="10 11">CCFEE 5311</strain>
    </source>
</reference>
<feature type="transmembrane region" description="Helical" evidence="8">
    <location>
        <begin position="144"/>
        <end position="166"/>
    </location>
</feature>
<dbReference type="InterPro" id="IPR020846">
    <property type="entry name" value="MFS_dom"/>
</dbReference>
<keyword evidence="3 7" id="KW-0813">Transport</keyword>
<dbReference type="EMBL" id="NAJP01000069">
    <property type="protein sequence ID" value="TKA35483.1"/>
    <property type="molecule type" value="Genomic_DNA"/>
</dbReference>
<feature type="transmembrane region" description="Helical" evidence="8">
    <location>
        <begin position="178"/>
        <end position="200"/>
    </location>
</feature>
<dbReference type="AlphaFoldDB" id="A0A4U0UIK4"/>
<feature type="transmembrane region" description="Helical" evidence="8">
    <location>
        <begin position="12"/>
        <end position="31"/>
    </location>
</feature>
<feature type="transmembrane region" description="Helical" evidence="8">
    <location>
        <begin position="56"/>
        <end position="76"/>
    </location>
</feature>
<dbReference type="PROSITE" id="PS50850">
    <property type="entry name" value="MFS"/>
    <property type="match status" value="1"/>
</dbReference>
<feature type="transmembrane region" description="Helical" evidence="8">
    <location>
        <begin position="88"/>
        <end position="106"/>
    </location>
</feature>
<evidence type="ECO:0000256" key="2">
    <source>
        <dbReference type="ARBA" id="ARBA00010992"/>
    </source>
</evidence>
<evidence type="ECO:0000313" key="10">
    <source>
        <dbReference type="EMBL" id="TKA35483.1"/>
    </source>
</evidence>
<dbReference type="STRING" id="329885.A0A4U0UIK4"/>
<evidence type="ECO:0000313" key="11">
    <source>
        <dbReference type="Proteomes" id="UP000310066"/>
    </source>
</evidence>
<evidence type="ECO:0000256" key="4">
    <source>
        <dbReference type="ARBA" id="ARBA00022692"/>
    </source>
</evidence>
<protein>
    <recommendedName>
        <fullName evidence="9">Major facilitator superfamily (MFS) profile domain-containing protein</fullName>
    </recommendedName>
</protein>
<feature type="transmembrane region" description="Helical" evidence="8">
    <location>
        <begin position="303"/>
        <end position="323"/>
    </location>
</feature>
<feature type="transmembrane region" description="Helical" evidence="8">
    <location>
        <begin position="269"/>
        <end position="291"/>
    </location>
</feature>
<organism evidence="10 11">
    <name type="scientific">Friedmanniomyces endolithicus</name>
    <dbReference type="NCBI Taxonomy" id="329885"/>
    <lineage>
        <taxon>Eukaryota</taxon>
        <taxon>Fungi</taxon>
        <taxon>Dikarya</taxon>
        <taxon>Ascomycota</taxon>
        <taxon>Pezizomycotina</taxon>
        <taxon>Dothideomycetes</taxon>
        <taxon>Dothideomycetidae</taxon>
        <taxon>Mycosphaerellales</taxon>
        <taxon>Teratosphaeriaceae</taxon>
        <taxon>Friedmanniomyces</taxon>
    </lineage>
</organism>
<dbReference type="GO" id="GO:0016020">
    <property type="term" value="C:membrane"/>
    <property type="evidence" value="ECO:0007669"/>
    <property type="project" value="UniProtKB-SubCell"/>
</dbReference>
<dbReference type="NCBIfam" id="TIGR00879">
    <property type="entry name" value="SP"/>
    <property type="match status" value="1"/>
</dbReference>
<dbReference type="Proteomes" id="UP000310066">
    <property type="component" value="Unassembled WGS sequence"/>
</dbReference>
<feature type="transmembrane region" description="Helical" evidence="8">
    <location>
        <begin position="446"/>
        <end position="467"/>
    </location>
</feature>
<dbReference type="SUPFAM" id="SSF103473">
    <property type="entry name" value="MFS general substrate transporter"/>
    <property type="match status" value="1"/>
</dbReference>
<feature type="transmembrane region" description="Helical" evidence="8">
    <location>
        <begin position="361"/>
        <end position="378"/>
    </location>
</feature>
<dbReference type="InterPro" id="IPR050360">
    <property type="entry name" value="MFS_Sugar_Transporters"/>
</dbReference>
<dbReference type="Gene3D" id="1.20.1250.20">
    <property type="entry name" value="MFS general substrate transporter like domains"/>
    <property type="match status" value="1"/>
</dbReference>
<dbReference type="PANTHER" id="PTHR48022">
    <property type="entry name" value="PLASTIDIC GLUCOSE TRANSPORTER 4"/>
    <property type="match status" value="1"/>
</dbReference>
<feature type="domain" description="Major facilitator superfamily (MFS) profile" evidence="9">
    <location>
        <begin position="18"/>
        <end position="471"/>
    </location>
</feature>
<dbReference type="PRINTS" id="PR00171">
    <property type="entry name" value="SUGRTRNSPORT"/>
</dbReference>
<dbReference type="OrthoDB" id="6133115at2759"/>
<dbReference type="InterPro" id="IPR036259">
    <property type="entry name" value="MFS_trans_sf"/>
</dbReference>
<dbReference type="Pfam" id="PF00083">
    <property type="entry name" value="Sugar_tr"/>
    <property type="match status" value="1"/>
</dbReference>
<dbReference type="GO" id="GO:0005351">
    <property type="term" value="F:carbohydrate:proton symporter activity"/>
    <property type="evidence" value="ECO:0007669"/>
    <property type="project" value="TreeGrafter"/>
</dbReference>
<evidence type="ECO:0000256" key="8">
    <source>
        <dbReference type="SAM" id="Phobius"/>
    </source>
</evidence>
<dbReference type="InterPro" id="IPR003663">
    <property type="entry name" value="Sugar/inositol_transpt"/>
</dbReference>
<proteinExistence type="inferred from homology"/>
<evidence type="ECO:0000256" key="7">
    <source>
        <dbReference type="RuleBase" id="RU003346"/>
    </source>
</evidence>
<evidence type="ECO:0000256" key="5">
    <source>
        <dbReference type="ARBA" id="ARBA00022989"/>
    </source>
</evidence>
<evidence type="ECO:0000259" key="9">
    <source>
        <dbReference type="PROSITE" id="PS50850"/>
    </source>
</evidence>
<sequence length="529" mass="58372">MAILDIFRPEGRSLLICITVSCGLGFMLFGYDQGVFGGLLANPSFLDQFNQPSVTLQGQIVSTYTLGCIVGSIIAIFTGDPLGRQRSVMLGCVCLTLGGILQATSFSLAHMIIGRILSGLGIGFNTTTIPIWQSETCLRPSLRGKLVAIELVCLIFGFVLTNWMNFGFTYMPTSQVSWRFPLGFQALLAVGTAIFIPFLVESPRWLCLKDRHEDARAVLARLHAKPIDSPEVRETLEIIIETIAEERADGEIGWRDVFHNGRQQTFRRILLGLGVSIFQQLGGINVVAYYLPVVLERSFGFSPRMALILSATASMNWMFWGAMNTLAIERVGRKNLMIFGATGCSVCFAVTAIGLGIGSKVSNGVAVAFIFMFYVFFVRSPEYLSSFPANPHPKGTSFMTIAFLYPSEINGNRSRNLGAAVAMVTNWMGVYLVVSITPIGIQNLGWRFYIVFAVLNAAFLPFIWFFYVETAGLSLDEIDRVFVLKHAEGSALTYKQATEQAKEQLEIERLEISARPEKSMIADHVESVA</sequence>
<comment type="similarity">
    <text evidence="2 7">Belongs to the major facilitator superfamily. Sugar transporter (TC 2.A.1.1) family.</text>
</comment>
<feature type="transmembrane region" description="Helical" evidence="8">
    <location>
        <begin position="112"/>
        <end position="132"/>
    </location>
</feature>